<evidence type="ECO:0000313" key="2">
    <source>
        <dbReference type="EMBL" id="GIO27274.1"/>
    </source>
</evidence>
<keyword evidence="1" id="KW-1133">Transmembrane helix</keyword>
<feature type="transmembrane region" description="Helical" evidence="1">
    <location>
        <begin position="384"/>
        <end position="401"/>
    </location>
</feature>
<dbReference type="RefSeq" id="WP_212920767.1">
    <property type="nucleotide sequence ID" value="NZ_BORP01000003.1"/>
</dbReference>
<keyword evidence="1" id="KW-0472">Membrane</keyword>
<evidence type="ECO:0000256" key="1">
    <source>
        <dbReference type="SAM" id="Phobius"/>
    </source>
</evidence>
<feature type="transmembrane region" description="Helical" evidence="1">
    <location>
        <begin position="240"/>
        <end position="266"/>
    </location>
</feature>
<feature type="transmembrane region" description="Helical" evidence="1">
    <location>
        <begin position="286"/>
        <end position="307"/>
    </location>
</feature>
<dbReference type="InterPro" id="IPR025291">
    <property type="entry name" value="DUF4153"/>
</dbReference>
<feature type="transmembrane region" description="Helical" evidence="1">
    <location>
        <begin position="155"/>
        <end position="176"/>
    </location>
</feature>
<dbReference type="AlphaFoldDB" id="A0A919X7M2"/>
<dbReference type="Pfam" id="PF13687">
    <property type="entry name" value="DUF4153"/>
    <property type="match status" value="1"/>
</dbReference>
<feature type="transmembrane region" description="Helical" evidence="1">
    <location>
        <begin position="31"/>
        <end position="51"/>
    </location>
</feature>
<gene>
    <name evidence="2" type="ORF">J43TS3_18850</name>
</gene>
<keyword evidence="1" id="KW-0812">Transmembrane</keyword>
<feature type="transmembrane region" description="Helical" evidence="1">
    <location>
        <begin position="200"/>
        <end position="220"/>
    </location>
</feature>
<sequence>MKQRQKNMLFLIVCLGLGILAELSFFHGMIGISYPIFIAAFYAVFYFRFGFTFNHRRIGLLLMVVIWVLSASYLFYDNETFYLLNIIVIPILVFIHIVLITTPNKVDWISIPFFNQVMNKFSQMFSYVKRYIKLMGKRTLFKQMKKETTQAIKRIIYGLLIGIPLLLFITALLMLADEKFGNVVMTVPNFITKFNFLEGFFRFLVVVIATLLFFGAFQVLKKRYAPIIVKPILDKKQASWDGITAATILVLLNSVYLLFVVIQFKYFFGNAIQENFTYAEYARRGFFELILVTLINWTLLLCFLKFVKPAKKALAYFIKAMYSLLIVSSGIMLASAYMRLTLYEEAYGFTIDRILAHTFMLFLLVIFAYTLIRVWLEGISLLHFYMIAGLIFYTGLNAINLEEMIVENNLERYEQTGKIDIYYLNGLSFSGIDGLITLYEKDPYYPELRMLLREQKEILHEIESNTWQSYNFKRQQVMERLRGLELK</sequence>
<accession>A0A919X7M2</accession>
<reference evidence="2" key="1">
    <citation type="submission" date="2021-03" db="EMBL/GenBank/DDBJ databases">
        <title>Antimicrobial resistance genes in bacteria isolated from Japanese honey, and their potential for conferring macrolide and lincosamide resistance in the American foulbrood pathogen Paenibacillus larvae.</title>
        <authorList>
            <person name="Okamoto M."/>
            <person name="Kumagai M."/>
            <person name="Kanamori H."/>
            <person name="Takamatsu D."/>
        </authorList>
    </citation>
    <scope>NUCLEOTIDE SEQUENCE</scope>
    <source>
        <strain evidence="2">J43TS3</strain>
    </source>
</reference>
<dbReference type="EMBL" id="BORP01000003">
    <property type="protein sequence ID" value="GIO27274.1"/>
    <property type="molecule type" value="Genomic_DNA"/>
</dbReference>
<feature type="transmembrane region" description="Helical" evidence="1">
    <location>
        <begin position="314"/>
        <end position="334"/>
    </location>
</feature>
<name>A0A919X7M2_9BACI</name>
<comment type="caution">
    <text evidence="2">The sequence shown here is derived from an EMBL/GenBank/DDBJ whole genome shotgun (WGS) entry which is preliminary data.</text>
</comment>
<organism evidence="2 3">
    <name type="scientific">Ornithinibacillus bavariensis</name>
    <dbReference type="NCBI Taxonomy" id="545502"/>
    <lineage>
        <taxon>Bacteria</taxon>
        <taxon>Bacillati</taxon>
        <taxon>Bacillota</taxon>
        <taxon>Bacilli</taxon>
        <taxon>Bacillales</taxon>
        <taxon>Bacillaceae</taxon>
        <taxon>Ornithinibacillus</taxon>
    </lineage>
</organism>
<protein>
    <recommendedName>
        <fullName evidence="4">DUF4173 domain-containing protein</fullName>
    </recommendedName>
</protein>
<evidence type="ECO:0000313" key="3">
    <source>
        <dbReference type="Proteomes" id="UP000676917"/>
    </source>
</evidence>
<feature type="transmembrane region" description="Helical" evidence="1">
    <location>
        <begin position="354"/>
        <end position="372"/>
    </location>
</feature>
<proteinExistence type="predicted"/>
<dbReference type="Proteomes" id="UP000676917">
    <property type="component" value="Unassembled WGS sequence"/>
</dbReference>
<evidence type="ECO:0008006" key="4">
    <source>
        <dbReference type="Google" id="ProtNLM"/>
    </source>
</evidence>
<keyword evidence="3" id="KW-1185">Reference proteome</keyword>
<feature type="transmembrane region" description="Helical" evidence="1">
    <location>
        <begin position="82"/>
        <end position="101"/>
    </location>
</feature>
<feature type="transmembrane region" description="Helical" evidence="1">
    <location>
        <begin position="58"/>
        <end position="76"/>
    </location>
</feature>